<dbReference type="Pfam" id="PF22252">
    <property type="entry name" value="PNGase_F-II_N"/>
    <property type="match status" value="1"/>
</dbReference>
<dbReference type="RefSeq" id="WP_136415044.1">
    <property type="nucleotide sequence ID" value="NZ_CP039396.1"/>
</dbReference>
<organism evidence="2 3">
    <name type="scientific">Duncaniella dubosii</name>
    <dbReference type="NCBI Taxonomy" id="2518971"/>
    <lineage>
        <taxon>Bacteria</taxon>
        <taxon>Pseudomonadati</taxon>
        <taxon>Bacteroidota</taxon>
        <taxon>Bacteroidia</taxon>
        <taxon>Bacteroidales</taxon>
        <taxon>Muribaculaceae</taxon>
        <taxon>Duncaniella</taxon>
    </lineage>
</organism>
<reference evidence="3" key="1">
    <citation type="submission" date="2019-02" db="EMBL/GenBank/DDBJ databases">
        <title>Isolation and identification of novel species under the genus Muribaculum.</title>
        <authorList>
            <person name="Miyake S."/>
            <person name="Ding Y."/>
            <person name="Low A."/>
            <person name="Soh M."/>
            <person name="Seedorf H."/>
        </authorList>
    </citation>
    <scope>NUCLEOTIDE SEQUENCE [LARGE SCALE GENOMIC DNA]</scope>
    <source>
        <strain evidence="3">H5</strain>
    </source>
</reference>
<feature type="signal peptide" evidence="1">
    <location>
        <begin position="1"/>
        <end position="22"/>
    </location>
</feature>
<accession>A0A4P7W3S1</accession>
<sequence length="286" mass="33111">MKLIVNITSIMLLILIAAGSIAARSQSSNRGSQPAKLSKVQFVDKSFMECIYEHSNYDPFFDETRIVDWILEIGRKASRYGNYNEYRLDSIFAADYNGKPTYDEFDEVYKKVGSCSLTETLKILNENKLNHYEGIFGDYYVYTEELPAFDWKISNETDEICGYRCRKATAEFRGRTWDAWYAEEIQISNGPLKFGGLPGLILKIEDEKKEHIFEAIQLRKSNKDFGYQLRSFRIPTDRKTFNKMMHDFRSDVSSFIVNSPLAPKNPDGTPAVPPKRRLFYNPVEID</sequence>
<dbReference type="NCBIfam" id="TIGR01200">
    <property type="entry name" value="GLPGLI"/>
    <property type="match status" value="1"/>
</dbReference>
<keyword evidence="1" id="KW-0732">Signal</keyword>
<proteinExistence type="predicted"/>
<evidence type="ECO:0000313" key="2">
    <source>
        <dbReference type="EMBL" id="QCD42080.1"/>
    </source>
</evidence>
<gene>
    <name evidence="2" type="ORF">E7747_07215</name>
</gene>
<name>A0A4P7W3S1_9BACT</name>
<dbReference type="KEGG" id="ddb:E7747_07215"/>
<evidence type="ECO:0000313" key="3">
    <source>
        <dbReference type="Proteomes" id="UP000297149"/>
    </source>
</evidence>
<protein>
    <submittedName>
        <fullName evidence="2">GLPGLI family protein</fullName>
    </submittedName>
</protein>
<feature type="chain" id="PRO_5020987637" evidence="1">
    <location>
        <begin position="23"/>
        <end position="286"/>
    </location>
</feature>
<keyword evidence="3" id="KW-1185">Reference proteome</keyword>
<dbReference type="Proteomes" id="UP000297149">
    <property type="component" value="Chromosome"/>
</dbReference>
<dbReference type="AlphaFoldDB" id="A0A4P7W3S1"/>
<evidence type="ECO:0000256" key="1">
    <source>
        <dbReference type="SAM" id="SignalP"/>
    </source>
</evidence>
<dbReference type="InterPro" id="IPR005901">
    <property type="entry name" value="GLPGLI"/>
</dbReference>
<dbReference type="EMBL" id="CP039396">
    <property type="protein sequence ID" value="QCD42080.1"/>
    <property type="molecule type" value="Genomic_DNA"/>
</dbReference>